<accession>A0A3P8H3K2</accession>
<dbReference type="Pfam" id="PF16212">
    <property type="entry name" value="PhoLip_ATPase_C"/>
    <property type="match status" value="1"/>
</dbReference>
<dbReference type="PANTHER" id="PTHR24092">
    <property type="entry name" value="PROBABLE PHOSPHOLIPID-TRANSPORTING ATPASE"/>
    <property type="match status" value="1"/>
</dbReference>
<dbReference type="GO" id="GO:0005886">
    <property type="term" value="C:plasma membrane"/>
    <property type="evidence" value="ECO:0007669"/>
    <property type="project" value="TreeGrafter"/>
</dbReference>
<gene>
    <name evidence="5" type="ORF">HPBE_LOCUS23799</name>
</gene>
<dbReference type="GO" id="GO:0140326">
    <property type="term" value="F:ATPase-coupled intramembrane lipid transporter activity"/>
    <property type="evidence" value="ECO:0007669"/>
    <property type="project" value="TreeGrafter"/>
</dbReference>
<evidence type="ECO:0000256" key="3">
    <source>
        <dbReference type="ARBA" id="ARBA00022842"/>
    </source>
</evidence>
<dbReference type="EMBL" id="UZAH01035500">
    <property type="protein sequence ID" value="VDP41073.1"/>
    <property type="molecule type" value="Genomic_DNA"/>
</dbReference>
<dbReference type="AlphaFoldDB" id="A0A3P8H3K2"/>
<sequence length="68" mass="7877">MLFVHGSLSLFRTSKCILFSLYKNVLETCVLSAYTALNGFSVQTTADEWTVLFYNMFFTRQAHCFLHL</sequence>
<evidence type="ECO:0000256" key="1">
    <source>
        <dbReference type="ARBA" id="ARBA00004141"/>
    </source>
</evidence>
<comment type="subcellular location">
    <subcellularLocation>
        <location evidence="1">Membrane</location>
        <topology evidence="1">Multi-pass membrane protein</topology>
    </subcellularLocation>
</comment>
<organism evidence="5">
    <name type="scientific">Heligmosomoides polygyrus</name>
    <name type="common">Parasitic roundworm</name>
    <dbReference type="NCBI Taxonomy" id="6339"/>
    <lineage>
        <taxon>Eukaryota</taxon>
        <taxon>Metazoa</taxon>
        <taxon>Ecdysozoa</taxon>
        <taxon>Nematoda</taxon>
        <taxon>Chromadorea</taxon>
        <taxon>Rhabditida</taxon>
        <taxon>Rhabditina</taxon>
        <taxon>Rhabditomorpha</taxon>
        <taxon>Strongyloidea</taxon>
        <taxon>Heligmosomidae</taxon>
        <taxon>Heligmosomoides</taxon>
    </lineage>
</organism>
<dbReference type="InterPro" id="IPR032630">
    <property type="entry name" value="P_typ_ATPase_c"/>
</dbReference>
<keyword evidence="2" id="KW-0479">Metal-binding</keyword>
<reference evidence="5" key="1">
    <citation type="submission" date="2018-11" db="EMBL/GenBank/DDBJ databases">
        <authorList>
            <consortium name="Pathogen Informatics"/>
        </authorList>
    </citation>
    <scope>NUCLEOTIDE SEQUENCE [LARGE SCALE GENOMIC DNA]</scope>
</reference>
<dbReference type="PANTHER" id="PTHR24092:SF150">
    <property type="entry name" value="PHOSPHOLIPID-TRANSPORTING ATPASE"/>
    <property type="match status" value="1"/>
</dbReference>
<proteinExistence type="predicted"/>
<dbReference type="GO" id="GO:0046872">
    <property type="term" value="F:metal ion binding"/>
    <property type="evidence" value="ECO:0007669"/>
    <property type="project" value="UniProtKB-KW"/>
</dbReference>
<evidence type="ECO:0000313" key="5">
    <source>
        <dbReference type="EMBL" id="VDP41073.1"/>
    </source>
</evidence>
<evidence type="ECO:0000256" key="2">
    <source>
        <dbReference type="ARBA" id="ARBA00022723"/>
    </source>
</evidence>
<feature type="domain" description="P-type ATPase C-terminal" evidence="4">
    <location>
        <begin position="1"/>
        <end position="60"/>
    </location>
</feature>
<evidence type="ECO:0000259" key="4">
    <source>
        <dbReference type="Pfam" id="PF16212"/>
    </source>
</evidence>
<keyword evidence="3" id="KW-0460">Magnesium</keyword>
<protein>
    <recommendedName>
        <fullName evidence="4">P-type ATPase C-terminal domain-containing protein</fullName>
    </recommendedName>
</protein>
<name>A0A3P8H3K2_HELPZ</name>
<dbReference type="GO" id="GO:0045332">
    <property type="term" value="P:phospholipid translocation"/>
    <property type="evidence" value="ECO:0007669"/>
    <property type="project" value="TreeGrafter"/>
</dbReference>